<name>A0A328YVL1_9BURK</name>
<evidence type="ECO:0000256" key="2">
    <source>
        <dbReference type="ARBA" id="ARBA00022695"/>
    </source>
</evidence>
<dbReference type="InterPro" id="IPR017557">
    <property type="entry name" value="Holo-ACP_synthase"/>
</dbReference>
<evidence type="ECO:0000313" key="6">
    <source>
        <dbReference type="Proteomes" id="UP000248856"/>
    </source>
</evidence>
<evidence type="ECO:0000256" key="1">
    <source>
        <dbReference type="ARBA" id="ARBA00022679"/>
    </source>
</evidence>
<feature type="domain" description="Phosphoribosyl-dephospho-CoA transferase MdcG N-terminal" evidence="4">
    <location>
        <begin position="9"/>
        <end position="85"/>
    </location>
</feature>
<proteinExistence type="predicted"/>
<sequence>MPPAAVPLQRHQLAYLSDAGWQRQLAAGGDGAMHDCLAYWSAQRLPLVVATQPPRPAGTLALGLPAPGRWGRCRLALRVARTEILYFDAFPPAPRARPLLPAGSRAAWDRLCGALADSGAPARIYGSHGWQLITGLDHLRPGSDADLCIAVSGPAQADAVAERLRAFPEAPLRLDGEIMFPDGAAVAWREWSAWRAGRTASVLVKRIGGAHIAHGAFWPVRETAAEAAP</sequence>
<dbReference type="Pfam" id="PF10620">
    <property type="entry name" value="MdcG"/>
    <property type="match status" value="1"/>
</dbReference>
<dbReference type="OrthoDB" id="8562329at2"/>
<dbReference type="InterPro" id="IPR048903">
    <property type="entry name" value="MdcG_N"/>
</dbReference>
<evidence type="ECO:0000259" key="3">
    <source>
        <dbReference type="Pfam" id="PF10620"/>
    </source>
</evidence>
<dbReference type="EMBL" id="QLTA01000033">
    <property type="protein sequence ID" value="RAR78008.1"/>
    <property type="molecule type" value="Genomic_DNA"/>
</dbReference>
<keyword evidence="2" id="KW-0548">Nucleotidyltransferase</keyword>
<keyword evidence="1 5" id="KW-0808">Transferase</keyword>
<dbReference type="RefSeq" id="WP_111878972.1">
    <property type="nucleotide sequence ID" value="NZ_CBCSGC010000012.1"/>
</dbReference>
<dbReference type="Proteomes" id="UP000248856">
    <property type="component" value="Unassembled WGS sequence"/>
</dbReference>
<dbReference type="NCBIfam" id="TIGR03135">
    <property type="entry name" value="malonate_mdcG"/>
    <property type="match status" value="1"/>
</dbReference>
<organism evidence="5 6">
    <name type="scientific">Paracidovorax anthurii</name>
    <dbReference type="NCBI Taxonomy" id="78229"/>
    <lineage>
        <taxon>Bacteria</taxon>
        <taxon>Pseudomonadati</taxon>
        <taxon>Pseudomonadota</taxon>
        <taxon>Betaproteobacteria</taxon>
        <taxon>Burkholderiales</taxon>
        <taxon>Comamonadaceae</taxon>
        <taxon>Paracidovorax</taxon>
    </lineage>
</organism>
<comment type="caution">
    <text evidence="5">The sequence shown here is derived from an EMBL/GenBank/DDBJ whole genome shotgun (WGS) entry which is preliminary data.</text>
</comment>
<evidence type="ECO:0000259" key="4">
    <source>
        <dbReference type="Pfam" id="PF20866"/>
    </source>
</evidence>
<gene>
    <name evidence="5" type="ORF">AX018_103346</name>
</gene>
<dbReference type="GO" id="GO:0016779">
    <property type="term" value="F:nucleotidyltransferase activity"/>
    <property type="evidence" value="ECO:0007669"/>
    <property type="project" value="UniProtKB-KW"/>
</dbReference>
<keyword evidence="6" id="KW-1185">Reference proteome</keyword>
<reference evidence="5 6" key="1">
    <citation type="submission" date="2018-06" db="EMBL/GenBank/DDBJ databases">
        <title>Genomic Encyclopedia of Archaeal and Bacterial Type Strains, Phase II (KMG-II): from individual species to whole genera.</title>
        <authorList>
            <person name="Goeker M."/>
        </authorList>
    </citation>
    <scope>NUCLEOTIDE SEQUENCE [LARGE SCALE GENOMIC DNA]</scope>
    <source>
        <strain evidence="5 6">CFPB 3232</strain>
    </source>
</reference>
<dbReference type="Pfam" id="PF20866">
    <property type="entry name" value="MdcG_N"/>
    <property type="match status" value="1"/>
</dbReference>
<evidence type="ECO:0000313" key="5">
    <source>
        <dbReference type="EMBL" id="RAR78008.1"/>
    </source>
</evidence>
<protein>
    <submittedName>
        <fullName evidence="5">Phosphoribosyl-dephospho-CoA transferase</fullName>
    </submittedName>
</protein>
<dbReference type="AlphaFoldDB" id="A0A328YVL1"/>
<dbReference type="InterPro" id="IPR049180">
    <property type="entry name" value="MdcG_C"/>
</dbReference>
<accession>A0A328YVL1</accession>
<feature type="domain" description="Phosphoribosyl-dephospho-CoA transferase MdcG C-terminal" evidence="3">
    <location>
        <begin position="99"/>
        <end position="212"/>
    </location>
</feature>